<dbReference type="Gene3D" id="3.40.50.720">
    <property type="entry name" value="NAD(P)-binding Rossmann-like Domain"/>
    <property type="match status" value="3"/>
</dbReference>
<evidence type="ECO:0000256" key="1">
    <source>
        <dbReference type="ARBA" id="ARBA00023002"/>
    </source>
</evidence>
<dbReference type="GO" id="GO:0016491">
    <property type="term" value="F:oxidoreductase activity"/>
    <property type="evidence" value="ECO:0007669"/>
    <property type="project" value="UniProtKB-KW"/>
</dbReference>
<keyword evidence="4" id="KW-1185">Reference proteome</keyword>
<dbReference type="InterPro" id="IPR002347">
    <property type="entry name" value="SDR_fam"/>
</dbReference>
<evidence type="ECO:0000259" key="2">
    <source>
        <dbReference type="SMART" id="SM00822"/>
    </source>
</evidence>
<dbReference type="Pfam" id="PF13561">
    <property type="entry name" value="adh_short_C2"/>
    <property type="match status" value="3"/>
</dbReference>
<dbReference type="SMART" id="SM00822">
    <property type="entry name" value="PKS_KR"/>
    <property type="match status" value="1"/>
</dbReference>
<dbReference type="PANTHER" id="PTHR43975:SF2">
    <property type="entry name" value="EG:BACR7A4.14 PROTEIN-RELATED"/>
    <property type="match status" value="1"/>
</dbReference>
<dbReference type="AlphaFoldDB" id="A0A7R9KJ16"/>
<sequence>MRITPSWTLQKWSISWIIQDVPGLALITGSSSGIGAATAILFAKSGATVVVTGRNAVRVSQVAKQCREVSPNGLKALEVVADVTSDEDLQRLVNTTIKTFGRIDVLVNNAGIGRGSKCEDQDYIDVYKVIMKANLDSVVFLTHICVKHLEKTKGNIINMSSICGIQTAQQYSAYCMSKSALDMFTKCIAAELGPKGIRVNSVNPGVVKTNIMLAAGVSEAECNKANETYGRLYPIGRYGEGSDIAHSVLYLASDESSFITGTILVADGGHLAANIFIITYNFAGKVALITGSSSGIGAATAILFAKSGANVVVTGRNAGRVSEVAKQCLDLSPDGLKALEVVADVTRDEDLQRLVDTTIKAFGKIDILVNNAGIALRCAFDDPNYVNVYRNNIKTDLDSVVFLTHICVKHLEKTKGNIINISSIRSVQTAQQYSAYCMSKSALDMFTKCIAAELGPKGIRSVNQIPIAIYQQLSPGVVRTNILVGAGASQADSDQAWEPYARLYPVGRYGNVSDIAHAVVYLASDESSFITGTALVADGGHLAANILLYKLLRMSVTYNFAGKVALITGSSSGIGAATAILFAKSGANVVVTGRNAERVSEVAKQCLDVSPDGLKALEVVADVTRDEDLQLLVDTTITTFGKIDIVVNNAGIALRCAFGDPNYVNVYRNNIKTDLDSVVFLTHICVKHLEKTKGNVINISSVRSVQTRQDFSAYCMSKSALDMFTKCIAAELGPKGIRVNSVNPGAVRTNIAYTSADEGAKNAWYDDYGKLYPVGRVGEGYDMANAVLYLASHESSFITGTILVADGGHLAANVNIVK</sequence>
<evidence type="ECO:0000313" key="4">
    <source>
        <dbReference type="Proteomes" id="UP000759131"/>
    </source>
</evidence>
<dbReference type="EMBL" id="CAJPIZ010002021">
    <property type="protein sequence ID" value="CAG2104422.1"/>
    <property type="molecule type" value="Genomic_DNA"/>
</dbReference>
<reference evidence="3" key="1">
    <citation type="submission" date="2020-11" db="EMBL/GenBank/DDBJ databases">
        <authorList>
            <person name="Tran Van P."/>
        </authorList>
    </citation>
    <scope>NUCLEOTIDE SEQUENCE</scope>
</reference>
<dbReference type="NCBIfam" id="NF005559">
    <property type="entry name" value="PRK07231.1"/>
    <property type="match status" value="2"/>
</dbReference>
<protein>
    <recommendedName>
        <fullName evidence="2">Ketoreductase domain-containing protein</fullName>
    </recommendedName>
</protein>
<organism evidence="3">
    <name type="scientific">Medioppia subpectinata</name>
    <dbReference type="NCBI Taxonomy" id="1979941"/>
    <lineage>
        <taxon>Eukaryota</taxon>
        <taxon>Metazoa</taxon>
        <taxon>Ecdysozoa</taxon>
        <taxon>Arthropoda</taxon>
        <taxon>Chelicerata</taxon>
        <taxon>Arachnida</taxon>
        <taxon>Acari</taxon>
        <taxon>Acariformes</taxon>
        <taxon>Sarcoptiformes</taxon>
        <taxon>Oribatida</taxon>
        <taxon>Brachypylina</taxon>
        <taxon>Oppioidea</taxon>
        <taxon>Oppiidae</taxon>
        <taxon>Medioppia</taxon>
    </lineage>
</organism>
<dbReference type="EMBL" id="OC856596">
    <property type="protein sequence ID" value="CAD7623992.1"/>
    <property type="molecule type" value="Genomic_DNA"/>
</dbReference>
<dbReference type="InterPro" id="IPR020904">
    <property type="entry name" value="Sc_DH/Rdtase_CS"/>
</dbReference>
<dbReference type="SUPFAM" id="SSF51735">
    <property type="entry name" value="NAD(P)-binding Rossmann-fold domains"/>
    <property type="match status" value="3"/>
</dbReference>
<dbReference type="PROSITE" id="PS00061">
    <property type="entry name" value="ADH_SHORT"/>
    <property type="match status" value="3"/>
</dbReference>
<dbReference type="PANTHER" id="PTHR43975">
    <property type="entry name" value="ZGC:101858"/>
    <property type="match status" value="1"/>
</dbReference>
<dbReference type="Proteomes" id="UP000759131">
    <property type="component" value="Unassembled WGS sequence"/>
</dbReference>
<gene>
    <name evidence="3" type="ORF">OSB1V03_LOCUS4439</name>
</gene>
<accession>A0A7R9KJ16</accession>
<name>A0A7R9KJ16_9ACAR</name>
<feature type="domain" description="Ketoreductase" evidence="2">
    <location>
        <begin position="23"/>
        <end position="210"/>
    </location>
</feature>
<dbReference type="OrthoDB" id="1669814at2759"/>
<proteinExistence type="predicted"/>
<dbReference type="PRINTS" id="PR00081">
    <property type="entry name" value="GDHRDH"/>
</dbReference>
<dbReference type="PRINTS" id="PR00080">
    <property type="entry name" value="SDRFAMILY"/>
</dbReference>
<dbReference type="InterPro" id="IPR057326">
    <property type="entry name" value="KR_dom"/>
</dbReference>
<dbReference type="FunFam" id="3.40.50.720:FF:000084">
    <property type="entry name" value="Short-chain dehydrogenase reductase"/>
    <property type="match status" value="3"/>
</dbReference>
<keyword evidence="1" id="KW-0560">Oxidoreductase</keyword>
<evidence type="ECO:0000313" key="3">
    <source>
        <dbReference type="EMBL" id="CAD7623992.1"/>
    </source>
</evidence>
<dbReference type="GO" id="GO:0006629">
    <property type="term" value="P:lipid metabolic process"/>
    <property type="evidence" value="ECO:0007669"/>
    <property type="project" value="UniProtKB-ARBA"/>
</dbReference>
<dbReference type="InterPro" id="IPR036291">
    <property type="entry name" value="NAD(P)-bd_dom_sf"/>
</dbReference>